<dbReference type="AlphaFoldDB" id="A0A174YT30"/>
<accession>A0A174YT30</accession>
<protein>
    <submittedName>
        <fullName evidence="2">Uncharacterized protein</fullName>
    </submittedName>
</protein>
<evidence type="ECO:0000313" key="2">
    <source>
        <dbReference type="EMBL" id="CUQ78284.1"/>
    </source>
</evidence>
<feature type="transmembrane region" description="Helical" evidence="1">
    <location>
        <begin position="52"/>
        <end position="82"/>
    </location>
</feature>
<feature type="transmembrane region" description="Helical" evidence="1">
    <location>
        <begin position="20"/>
        <end position="40"/>
    </location>
</feature>
<organism evidence="2 3">
    <name type="scientific">Lachnospira eligens</name>
    <dbReference type="NCBI Taxonomy" id="39485"/>
    <lineage>
        <taxon>Bacteria</taxon>
        <taxon>Bacillati</taxon>
        <taxon>Bacillota</taxon>
        <taxon>Clostridia</taxon>
        <taxon>Lachnospirales</taxon>
        <taxon>Lachnospiraceae</taxon>
        <taxon>Lachnospira</taxon>
    </lineage>
</organism>
<keyword evidence="1" id="KW-0812">Transmembrane</keyword>
<name>A0A174YT30_9FIRM</name>
<feature type="transmembrane region" description="Helical" evidence="1">
    <location>
        <begin position="127"/>
        <end position="155"/>
    </location>
</feature>
<sequence length="347" mass="39359">MAFLLELKESFKKFYNRYNTYVVPASKFIIALICFIMINTSIGYMDKLKNPVFALLLAVICAFLPGGFTLIVLSAFILIQLYVIAPEFALLVLCVMLLMYLLYFRFAPKTAYILIITAMFCWMKIPFVLPVAIGLCSSVAAVIPVSFGVIMYYIIRTASDYEAAISDDSLSESMKQISYLIESLLKNRQMLVLIIAAAVTIIVVYIIRRQKIDHSWKIAIIVGSITQFLILVVGQIALKSDFNIVLIIIGTILGVAAAYICNIVFFALDYKRTEYVQYEDDEYYYYVKAVPKINVANADVRIKHINAKKTKKTDDIRQMRTGDTAKDNGYAVSNEEDDDILFYDDDK</sequence>
<keyword evidence="1" id="KW-1133">Transmembrane helix</keyword>
<feature type="transmembrane region" description="Helical" evidence="1">
    <location>
        <begin position="190"/>
        <end position="207"/>
    </location>
</feature>
<dbReference type="EMBL" id="CZBU01000004">
    <property type="protein sequence ID" value="CUQ78284.1"/>
    <property type="molecule type" value="Genomic_DNA"/>
</dbReference>
<dbReference type="RefSeq" id="WP_055215933.1">
    <property type="nucleotide sequence ID" value="NZ_CZBU01000004.1"/>
</dbReference>
<proteinExistence type="predicted"/>
<dbReference type="Proteomes" id="UP000095621">
    <property type="component" value="Unassembled WGS sequence"/>
</dbReference>
<keyword evidence="1" id="KW-0472">Membrane</keyword>
<dbReference type="OrthoDB" id="1766220at2"/>
<feature type="transmembrane region" description="Helical" evidence="1">
    <location>
        <begin position="88"/>
        <end position="106"/>
    </location>
</feature>
<evidence type="ECO:0000313" key="3">
    <source>
        <dbReference type="Proteomes" id="UP000095621"/>
    </source>
</evidence>
<reference evidence="2 3" key="1">
    <citation type="submission" date="2015-09" db="EMBL/GenBank/DDBJ databases">
        <authorList>
            <consortium name="Pathogen Informatics"/>
        </authorList>
    </citation>
    <scope>NUCLEOTIDE SEQUENCE [LARGE SCALE GENOMIC DNA]</scope>
    <source>
        <strain evidence="2 3">2789STDY5834875</strain>
    </source>
</reference>
<feature type="transmembrane region" description="Helical" evidence="1">
    <location>
        <begin position="244"/>
        <end position="268"/>
    </location>
</feature>
<evidence type="ECO:0000256" key="1">
    <source>
        <dbReference type="SAM" id="Phobius"/>
    </source>
</evidence>
<feature type="transmembrane region" description="Helical" evidence="1">
    <location>
        <begin position="219"/>
        <end position="238"/>
    </location>
</feature>
<gene>
    <name evidence="2" type="ORF">ERS852490_01999</name>
</gene>